<dbReference type="CDD" id="cd01837">
    <property type="entry name" value="SGNH_plant_lipase_like"/>
    <property type="match status" value="1"/>
</dbReference>
<evidence type="ECO:0000256" key="3">
    <source>
        <dbReference type="ARBA" id="ARBA00022801"/>
    </source>
</evidence>
<dbReference type="Gene3D" id="3.40.50.1110">
    <property type="entry name" value="SGNH hydrolase"/>
    <property type="match status" value="1"/>
</dbReference>
<feature type="chain" id="PRO_5045715142" description="GDSL esterase/lipase" evidence="5">
    <location>
        <begin position="26"/>
        <end position="370"/>
    </location>
</feature>
<keyword evidence="7" id="KW-1185">Reference proteome</keyword>
<keyword evidence="2 5" id="KW-0732">Signal</keyword>
<dbReference type="InterPro" id="IPR035669">
    <property type="entry name" value="SGNH_plant_lipase-like"/>
</dbReference>
<feature type="signal peptide" evidence="5">
    <location>
        <begin position="1"/>
        <end position="25"/>
    </location>
</feature>
<dbReference type="InterPro" id="IPR001087">
    <property type="entry name" value="GDSL"/>
</dbReference>
<keyword evidence="3" id="KW-0378">Hydrolase</keyword>
<evidence type="ECO:0000313" key="6">
    <source>
        <dbReference type="EMBL" id="KAK6122908.1"/>
    </source>
</evidence>
<dbReference type="Proteomes" id="UP001318860">
    <property type="component" value="Unassembled WGS sequence"/>
</dbReference>
<gene>
    <name evidence="6" type="ORF">DH2020_043350</name>
</gene>
<evidence type="ECO:0008006" key="8">
    <source>
        <dbReference type="Google" id="ProtNLM"/>
    </source>
</evidence>
<comment type="caution">
    <text evidence="6">The sequence shown here is derived from an EMBL/GenBank/DDBJ whole genome shotgun (WGS) entry which is preliminary data.</text>
</comment>
<sequence>MWLQYRANLCLFFLVLISFSIFVVAAGAPLQIRCPIQSLYQLGDSISDTGNVVRLFPIAPSSRRPYGETFPGYPTGRWSDGRLIIDYIALALGLPLLNPYLDKNASFNNGVNFAAAGSTALKSSFFLAKGILPQPVPSLGVQLKWFRKYLKSICSTPTECANKLSRSLVFVGEFGYNDIGFAISQRRSIQEIQNYIPLVTQAVINATREVIKAGASQVIVPGNFPLGCFPYYLFYGASDDPTSYDDLGCLKSVNKLTTFENTGLQGALESLRKEFPNAIILYADYYNAFQSLLREAPTLGFDTTNLLKACCGIEGQYNPLDLGFCGNLLGGRACPNPNVYIHWDGIHLTQEAYRRMSQTLISNLGLNCTQ</sequence>
<accession>A0ABR0UJX5</accession>
<keyword evidence="4" id="KW-0325">Glycoprotein</keyword>
<evidence type="ECO:0000256" key="5">
    <source>
        <dbReference type="SAM" id="SignalP"/>
    </source>
</evidence>
<dbReference type="EMBL" id="JABTTQ020002626">
    <property type="protein sequence ID" value="KAK6122908.1"/>
    <property type="molecule type" value="Genomic_DNA"/>
</dbReference>
<comment type="similarity">
    <text evidence="1">Belongs to the 'GDSL' lipolytic enzyme family.</text>
</comment>
<organism evidence="6 7">
    <name type="scientific">Rehmannia glutinosa</name>
    <name type="common">Chinese foxglove</name>
    <dbReference type="NCBI Taxonomy" id="99300"/>
    <lineage>
        <taxon>Eukaryota</taxon>
        <taxon>Viridiplantae</taxon>
        <taxon>Streptophyta</taxon>
        <taxon>Embryophyta</taxon>
        <taxon>Tracheophyta</taxon>
        <taxon>Spermatophyta</taxon>
        <taxon>Magnoliopsida</taxon>
        <taxon>eudicotyledons</taxon>
        <taxon>Gunneridae</taxon>
        <taxon>Pentapetalae</taxon>
        <taxon>asterids</taxon>
        <taxon>lamiids</taxon>
        <taxon>Lamiales</taxon>
        <taxon>Orobanchaceae</taxon>
        <taxon>Rehmannieae</taxon>
        <taxon>Rehmannia</taxon>
    </lineage>
</organism>
<dbReference type="PANTHER" id="PTHR22835:SF677">
    <property type="entry name" value="ACETYLAJMALAN ESTERASE-LIKE"/>
    <property type="match status" value="1"/>
</dbReference>
<name>A0ABR0UJX5_REHGL</name>
<dbReference type="InterPro" id="IPR036514">
    <property type="entry name" value="SGNH_hydro_sf"/>
</dbReference>
<dbReference type="Pfam" id="PF00657">
    <property type="entry name" value="Lipase_GDSL"/>
    <property type="match status" value="1"/>
</dbReference>
<evidence type="ECO:0000256" key="2">
    <source>
        <dbReference type="ARBA" id="ARBA00022729"/>
    </source>
</evidence>
<dbReference type="SUPFAM" id="SSF52266">
    <property type="entry name" value="SGNH hydrolase"/>
    <property type="match status" value="1"/>
</dbReference>
<proteinExistence type="inferred from homology"/>
<evidence type="ECO:0000313" key="7">
    <source>
        <dbReference type="Proteomes" id="UP001318860"/>
    </source>
</evidence>
<evidence type="ECO:0000256" key="1">
    <source>
        <dbReference type="ARBA" id="ARBA00008668"/>
    </source>
</evidence>
<dbReference type="PANTHER" id="PTHR22835">
    <property type="entry name" value="ZINC FINGER FYVE DOMAIN CONTAINING PROTEIN"/>
    <property type="match status" value="1"/>
</dbReference>
<reference evidence="6 7" key="1">
    <citation type="journal article" date="2021" name="Comput. Struct. Biotechnol. J.">
        <title>De novo genome assembly of the potent medicinal plant Rehmannia glutinosa using nanopore technology.</title>
        <authorList>
            <person name="Ma L."/>
            <person name="Dong C."/>
            <person name="Song C."/>
            <person name="Wang X."/>
            <person name="Zheng X."/>
            <person name="Niu Y."/>
            <person name="Chen S."/>
            <person name="Feng W."/>
        </authorList>
    </citation>
    <scope>NUCLEOTIDE SEQUENCE [LARGE SCALE GENOMIC DNA]</scope>
    <source>
        <strain evidence="6">DH-2019</strain>
    </source>
</reference>
<evidence type="ECO:0000256" key="4">
    <source>
        <dbReference type="ARBA" id="ARBA00023180"/>
    </source>
</evidence>
<protein>
    <recommendedName>
        <fullName evidence="8">GDSL esterase/lipase</fullName>
    </recommendedName>
</protein>